<evidence type="ECO:0000313" key="9">
    <source>
        <dbReference type="EMBL" id="MBC2693273.1"/>
    </source>
</evidence>
<gene>
    <name evidence="9" type="ORF">H7995_26130</name>
</gene>
<keyword evidence="5 7" id="KW-1133">Transmembrane helix</keyword>
<sequence length="558" mass="60792">MLRYISWLIIAVLILPIAGGMILIIPPAFGYLPLLGGDAISLEPWQRLWHTPGISRSIGVSFATGLATTALALIVVFAFLATFSPTRFDRWVNRLMSPLLSVPHAAAAFGFAFLIAPSGLLLRGFSPWLTGFERPPDIMVVNDPFGLSLIAGLAIKEIPFLLLVSLAALPQLNAQQKVMLARSLGYHPRIAWLKVVAPGLYQLVRLPVYAVLAFATSTVDVAMILGPNLPSTLSVQVVQWFNDPDLSYRFLAAAGALLQLLVTGMTLVTWWALEITVARLFLAWIRRGGRRGGDRLIRVTGRSGMVMAISLSGLGLLALFVNSVAGFWRFPSSWPANFTLSHWLAALPTIERPLVTTLVVAGLAASIAMLLVLAALEQEQRQNKPATRALCLLYLPLLIPQVGFLSGITVLSEMAGYGPSLPVVVWGHLLFVLPYIYLTLSESYRQLDPRWAWIARSLGSSQAGIFWRIRVPLLLRPILMAFALGVAISASQYLPTQLLGGGRIVTITTEAVALSSGGDRRLIGVWGLVQAMVPLLGFLFAMLIPKLLWRRRKGMQGA</sequence>
<reference evidence="9 10" key="1">
    <citation type="submission" date="2020-08" db="EMBL/GenBank/DDBJ databases">
        <title>Pseudomonas sp. nov.</title>
        <authorList>
            <person name="Gieschler S."/>
            <person name="Fiedler G."/>
            <person name="Brinks E."/>
            <person name="Boehnlein C."/>
            <person name="Franz C.M.A.P."/>
            <person name="Kabisch J."/>
        </authorList>
    </citation>
    <scope>NUCLEOTIDE SEQUENCE [LARGE SCALE GENOMIC DNA]</scope>
    <source>
        <strain evidence="9 10">MBT-1</strain>
    </source>
</reference>
<evidence type="ECO:0000256" key="5">
    <source>
        <dbReference type="ARBA" id="ARBA00022989"/>
    </source>
</evidence>
<dbReference type="AlphaFoldDB" id="A0A7X1GK51"/>
<feature type="transmembrane region" description="Helical" evidence="7">
    <location>
        <begin position="208"/>
        <end position="230"/>
    </location>
</feature>
<feature type="transmembrane region" description="Helical" evidence="7">
    <location>
        <begin position="423"/>
        <end position="440"/>
    </location>
</feature>
<feature type="domain" description="ABC transmembrane type-1" evidence="8">
    <location>
        <begin position="354"/>
        <end position="544"/>
    </location>
</feature>
<dbReference type="PROSITE" id="PS50928">
    <property type="entry name" value="ABC_TM1"/>
    <property type="match status" value="2"/>
</dbReference>
<feature type="transmembrane region" description="Helical" evidence="7">
    <location>
        <begin position="7"/>
        <end position="29"/>
    </location>
</feature>
<feature type="transmembrane region" description="Helical" evidence="7">
    <location>
        <begin position="523"/>
        <end position="544"/>
    </location>
</feature>
<proteinExistence type="predicted"/>
<comment type="subcellular location">
    <subcellularLocation>
        <location evidence="1">Cell membrane</location>
        <topology evidence="1">Multi-pass membrane protein</topology>
    </subcellularLocation>
</comment>
<protein>
    <submittedName>
        <fullName evidence="9">ABC transporter permease</fullName>
    </submittedName>
</protein>
<name>A0A7X1GK51_9PSED</name>
<dbReference type="Gene3D" id="1.10.3720.10">
    <property type="entry name" value="MetI-like"/>
    <property type="match status" value="2"/>
</dbReference>
<dbReference type="Proteomes" id="UP000526003">
    <property type="component" value="Unassembled WGS sequence"/>
</dbReference>
<accession>A0A7X1GK51</accession>
<evidence type="ECO:0000256" key="7">
    <source>
        <dbReference type="SAM" id="Phobius"/>
    </source>
</evidence>
<evidence type="ECO:0000256" key="6">
    <source>
        <dbReference type="ARBA" id="ARBA00023136"/>
    </source>
</evidence>
<dbReference type="CDD" id="cd06261">
    <property type="entry name" value="TM_PBP2"/>
    <property type="match status" value="1"/>
</dbReference>
<evidence type="ECO:0000256" key="1">
    <source>
        <dbReference type="ARBA" id="ARBA00004651"/>
    </source>
</evidence>
<feature type="transmembrane region" description="Helical" evidence="7">
    <location>
        <begin position="473"/>
        <end position="494"/>
    </location>
</feature>
<dbReference type="PANTHER" id="PTHR30183:SF6">
    <property type="entry name" value="INNER MEMBRANE ABC TRANSPORTER PERMEASE PROTEIN YNJC"/>
    <property type="match status" value="1"/>
</dbReference>
<feature type="transmembrane region" description="Helical" evidence="7">
    <location>
        <begin position="58"/>
        <end position="83"/>
    </location>
</feature>
<dbReference type="InterPro" id="IPR035906">
    <property type="entry name" value="MetI-like_sf"/>
</dbReference>
<dbReference type="SUPFAM" id="SSF161098">
    <property type="entry name" value="MetI-like"/>
    <property type="match status" value="2"/>
</dbReference>
<feature type="transmembrane region" description="Helical" evidence="7">
    <location>
        <begin position="145"/>
        <end position="169"/>
    </location>
</feature>
<keyword evidence="3" id="KW-1003">Cell membrane</keyword>
<feature type="transmembrane region" description="Helical" evidence="7">
    <location>
        <begin position="104"/>
        <end position="125"/>
    </location>
</feature>
<dbReference type="GO" id="GO:0005886">
    <property type="term" value="C:plasma membrane"/>
    <property type="evidence" value="ECO:0007669"/>
    <property type="project" value="UniProtKB-SubCell"/>
</dbReference>
<evidence type="ECO:0000256" key="4">
    <source>
        <dbReference type="ARBA" id="ARBA00022692"/>
    </source>
</evidence>
<feature type="transmembrane region" description="Helical" evidence="7">
    <location>
        <begin position="303"/>
        <end position="328"/>
    </location>
</feature>
<dbReference type="PANTHER" id="PTHR30183">
    <property type="entry name" value="MOLYBDENUM TRANSPORT SYSTEM PERMEASE PROTEIN MODB"/>
    <property type="match status" value="1"/>
</dbReference>
<evidence type="ECO:0000256" key="3">
    <source>
        <dbReference type="ARBA" id="ARBA00022475"/>
    </source>
</evidence>
<dbReference type="InterPro" id="IPR000515">
    <property type="entry name" value="MetI-like"/>
</dbReference>
<comment type="caution">
    <text evidence="9">The sequence shown here is derived from an EMBL/GenBank/DDBJ whole genome shotgun (WGS) entry which is preliminary data.</text>
</comment>
<dbReference type="EMBL" id="JACMYG010000044">
    <property type="protein sequence ID" value="MBC2693273.1"/>
    <property type="molecule type" value="Genomic_DNA"/>
</dbReference>
<dbReference type="RefSeq" id="WP_057978282.1">
    <property type="nucleotide sequence ID" value="NZ_JACMYG010000044.1"/>
</dbReference>
<feature type="transmembrane region" description="Helical" evidence="7">
    <location>
        <begin position="388"/>
        <end position="411"/>
    </location>
</feature>
<keyword evidence="4 7" id="KW-0812">Transmembrane</keyword>
<keyword evidence="2" id="KW-0813">Transport</keyword>
<evidence type="ECO:0000313" key="10">
    <source>
        <dbReference type="Proteomes" id="UP000526003"/>
    </source>
</evidence>
<feature type="transmembrane region" description="Helical" evidence="7">
    <location>
        <begin position="354"/>
        <end position="376"/>
    </location>
</feature>
<feature type="transmembrane region" description="Helical" evidence="7">
    <location>
        <begin position="250"/>
        <end position="282"/>
    </location>
</feature>
<feature type="domain" description="ABC transmembrane type-1" evidence="8">
    <location>
        <begin position="54"/>
        <end position="269"/>
    </location>
</feature>
<keyword evidence="6 7" id="KW-0472">Membrane</keyword>
<evidence type="ECO:0000259" key="8">
    <source>
        <dbReference type="PROSITE" id="PS50928"/>
    </source>
</evidence>
<organism evidence="9 10">
    <name type="scientific">Pseudomonas kielensis</name>
    <dbReference type="NCBI Taxonomy" id="2762577"/>
    <lineage>
        <taxon>Bacteria</taxon>
        <taxon>Pseudomonadati</taxon>
        <taxon>Pseudomonadota</taxon>
        <taxon>Gammaproteobacteria</taxon>
        <taxon>Pseudomonadales</taxon>
        <taxon>Pseudomonadaceae</taxon>
        <taxon>Pseudomonas</taxon>
    </lineage>
</organism>
<keyword evidence="10" id="KW-1185">Reference proteome</keyword>
<evidence type="ECO:0000256" key="2">
    <source>
        <dbReference type="ARBA" id="ARBA00022448"/>
    </source>
</evidence>
<dbReference type="GO" id="GO:0055085">
    <property type="term" value="P:transmembrane transport"/>
    <property type="evidence" value="ECO:0007669"/>
    <property type="project" value="InterPro"/>
</dbReference>